<gene>
    <name evidence="2" type="ORF">GCM10007298_34250</name>
</gene>
<reference evidence="3" key="1">
    <citation type="journal article" date="2019" name="Int. J. Syst. Evol. Microbiol.">
        <title>The Global Catalogue of Microorganisms (GCM) 10K type strain sequencing project: providing services to taxonomists for standard genome sequencing and annotation.</title>
        <authorList>
            <consortium name="The Broad Institute Genomics Platform"/>
            <consortium name="The Broad Institute Genome Sequencing Center for Infectious Disease"/>
            <person name="Wu L."/>
            <person name="Ma J."/>
        </authorList>
    </citation>
    <scope>NUCLEOTIDE SEQUENCE [LARGE SCALE GENOMIC DNA]</scope>
    <source>
        <strain evidence="3">CCM 7855</strain>
    </source>
</reference>
<name>A0ABQ1V280_9NOCA</name>
<feature type="compositionally biased region" description="Polar residues" evidence="1">
    <location>
        <begin position="387"/>
        <end position="398"/>
    </location>
</feature>
<organism evidence="2 3">
    <name type="scientific">Williamsia phyllosphaerae</name>
    <dbReference type="NCBI Taxonomy" id="885042"/>
    <lineage>
        <taxon>Bacteria</taxon>
        <taxon>Bacillati</taxon>
        <taxon>Actinomycetota</taxon>
        <taxon>Actinomycetes</taxon>
        <taxon>Mycobacteriales</taxon>
        <taxon>Nocardiaceae</taxon>
        <taxon>Williamsia</taxon>
    </lineage>
</organism>
<feature type="region of interest" description="Disordered" evidence="1">
    <location>
        <begin position="387"/>
        <end position="423"/>
    </location>
</feature>
<comment type="caution">
    <text evidence="2">The sequence shown here is derived from an EMBL/GenBank/DDBJ whole genome shotgun (WGS) entry which is preliminary data.</text>
</comment>
<sequence>MHLSGTVLIRTANGTDVGGGSRQLAGGRLSEKFKVEPTELAGAGSYVLELAKHADSATKMSVKCAAPQGKDFTGLMSVLEGAVNSLAEATKARQAPLIDDLSGTGNEMKQGAWDYHAQDRKNATSLAHTVIDGGKIVSVDSMSGEVSYGAPTPIQIDEPEHRQADSRSLIDASMGWVGEVDGKIRSLINWSPIEAALEPIAGNWAALETIGEAYAKAGTALGTVGNDLSSVHSRLDPHWDGKAAVAFGDYVNNLSRGLEWEAATGRLIQQGLNLASRKIQDAVKRVLDLLMRSLERFVDFHDLSGAVHTVLKLIPGLGTEKTIDQVTRIIYDIYKTVDTMLTDIKKAIDTVEEFLQFVSDPMGYAGGKIDDKLAPYKKIIDDAEQRAQNTQDLATTADVNRARDAPKQRYEAGAGEAPWEDAP</sequence>
<dbReference type="Proteomes" id="UP000632454">
    <property type="component" value="Unassembled WGS sequence"/>
</dbReference>
<proteinExistence type="predicted"/>
<evidence type="ECO:0000313" key="3">
    <source>
        <dbReference type="Proteomes" id="UP000632454"/>
    </source>
</evidence>
<feature type="compositionally biased region" description="Basic and acidic residues" evidence="1">
    <location>
        <begin position="400"/>
        <end position="410"/>
    </location>
</feature>
<evidence type="ECO:0000256" key="1">
    <source>
        <dbReference type="SAM" id="MobiDB-lite"/>
    </source>
</evidence>
<evidence type="ECO:0008006" key="4">
    <source>
        <dbReference type="Google" id="ProtNLM"/>
    </source>
</evidence>
<protein>
    <recommendedName>
        <fullName evidence="4">WXG100 family type VII secretion target</fullName>
    </recommendedName>
</protein>
<accession>A0ABQ1V280</accession>
<keyword evidence="3" id="KW-1185">Reference proteome</keyword>
<dbReference type="EMBL" id="BMCS01000002">
    <property type="protein sequence ID" value="GGF35596.1"/>
    <property type="molecule type" value="Genomic_DNA"/>
</dbReference>
<evidence type="ECO:0000313" key="2">
    <source>
        <dbReference type="EMBL" id="GGF35596.1"/>
    </source>
</evidence>